<dbReference type="Gene3D" id="3.20.20.100">
    <property type="entry name" value="NADP-dependent oxidoreductase domain"/>
    <property type="match status" value="1"/>
</dbReference>
<keyword evidence="4" id="KW-1185">Reference proteome</keyword>
<dbReference type="InterPro" id="IPR036812">
    <property type="entry name" value="NAD(P)_OxRdtase_dom_sf"/>
</dbReference>
<accession>C5BZL8</accession>
<protein>
    <submittedName>
        <fullName evidence="3">Aldo/keto reductase</fullName>
    </submittedName>
</protein>
<sequence>MRSRPLGSTSTEISPIGLGCMQFAGPGMSTGFYQPLAQETVTSIVRTSLEGGVTWFDTAEMYGRGHSERALSTALHSLDVAPGDVVVASKWTPIGRPASSIVRTIGARRASLAPYPLDLHQIHMAHGSLSTQRRQVEAMAALQTAGRIGAVGVSGFSAAQMERADAVLRGHGLRLASNQVEISLLRRSIETNGVLAAARRLGVTLIAFSPLKSGFLTGKFHDDPARAASLPWPRRTLGRFTRANLDRTRPLIDEQRAIGRAHGVGAAQVALSWLIRFYGDTVVAIPGASRPRHAAESVEAMHVQLTDRELERLDAVSRPFARGARSPDATAALR</sequence>
<gene>
    <name evidence="3" type="ordered locus">Bcav_0929</name>
</gene>
<proteinExistence type="predicted"/>
<reference evidence="3 4" key="1">
    <citation type="journal article" date="2009" name="Stand. Genomic Sci.">
        <title>Complete genome sequence of Beutenbergia cavernae type strain (HKI 0122).</title>
        <authorList>
            <person name="Land M."/>
            <person name="Pukall R."/>
            <person name="Abt B."/>
            <person name="Goker M."/>
            <person name="Rohde M."/>
            <person name="Glavina Del Rio T."/>
            <person name="Tice H."/>
            <person name="Copeland A."/>
            <person name="Cheng J.F."/>
            <person name="Lucas S."/>
            <person name="Chen F."/>
            <person name="Nolan M."/>
            <person name="Bruce D."/>
            <person name="Goodwin L."/>
            <person name="Pitluck S."/>
            <person name="Ivanova N."/>
            <person name="Mavromatis K."/>
            <person name="Ovchinnikova G."/>
            <person name="Pati A."/>
            <person name="Chen A."/>
            <person name="Palaniappan K."/>
            <person name="Hauser L."/>
            <person name="Chang Y.J."/>
            <person name="Jefferies C.C."/>
            <person name="Saunders E."/>
            <person name="Brettin T."/>
            <person name="Detter J.C."/>
            <person name="Han C."/>
            <person name="Chain P."/>
            <person name="Bristow J."/>
            <person name="Eisen J.A."/>
            <person name="Markowitz V."/>
            <person name="Hugenholtz P."/>
            <person name="Kyrpides N.C."/>
            <person name="Klenk H.P."/>
            <person name="Lapidus A."/>
        </authorList>
    </citation>
    <scope>NUCLEOTIDE SEQUENCE [LARGE SCALE GENOMIC DNA]</scope>
    <source>
        <strain evidence="4">ATCC BAA-8 / DSM 12333 / NBRC 16432</strain>
    </source>
</reference>
<evidence type="ECO:0000256" key="1">
    <source>
        <dbReference type="ARBA" id="ARBA00023002"/>
    </source>
</evidence>
<dbReference type="RefSeq" id="WP_012725970.1">
    <property type="nucleotide sequence ID" value="NC_012669.1"/>
</dbReference>
<dbReference type="OrthoDB" id="9768793at2"/>
<dbReference type="eggNOG" id="COG0667">
    <property type="taxonomic scope" value="Bacteria"/>
</dbReference>
<dbReference type="Pfam" id="PF00248">
    <property type="entry name" value="Aldo_ket_red"/>
    <property type="match status" value="1"/>
</dbReference>
<evidence type="ECO:0000313" key="3">
    <source>
        <dbReference type="EMBL" id="ACQ79190.1"/>
    </source>
</evidence>
<dbReference type="Proteomes" id="UP000007962">
    <property type="component" value="Chromosome"/>
</dbReference>
<evidence type="ECO:0000259" key="2">
    <source>
        <dbReference type="Pfam" id="PF00248"/>
    </source>
</evidence>
<dbReference type="EMBL" id="CP001618">
    <property type="protein sequence ID" value="ACQ79190.1"/>
    <property type="molecule type" value="Genomic_DNA"/>
</dbReference>
<evidence type="ECO:0000313" key="4">
    <source>
        <dbReference type="Proteomes" id="UP000007962"/>
    </source>
</evidence>
<keyword evidence="1" id="KW-0560">Oxidoreductase</keyword>
<dbReference type="PANTHER" id="PTHR43364">
    <property type="entry name" value="NADH-SPECIFIC METHYLGLYOXAL REDUCTASE-RELATED"/>
    <property type="match status" value="1"/>
</dbReference>
<dbReference type="KEGG" id="bcv:Bcav_0929"/>
<dbReference type="HOGENOM" id="CLU_023205_2_3_11"/>
<dbReference type="SUPFAM" id="SSF51430">
    <property type="entry name" value="NAD(P)-linked oxidoreductase"/>
    <property type="match status" value="1"/>
</dbReference>
<dbReference type="InterPro" id="IPR023210">
    <property type="entry name" value="NADP_OxRdtase_dom"/>
</dbReference>
<dbReference type="GO" id="GO:0016491">
    <property type="term" value="F:oxidoreductase activity"/>
    <property type="evidence" value="ECO:0007669"/>
    <property type="project" value="UniProtKB-KW"/>
</dbReference>
<dbReference type="AlphaFoldDB" id="C5BZL8"/>
<name>C5BZL8_BEUC1</name>
<dbReference type="STRING" id="471853.Bcav_0929"/>
<dbReference type="InterPro" id="IPR050523">
    <property type="entry name" value="AKR_Detox_Biosynth"/>
</dbReference>
<organism evidence="3 4">
    <name type="scientific">Beutenbergia cavernae (strain ATCC BAA-8 / DSM 12333 / CCUG 43141 / JCM 11478 / NBRC 16432 / NCIMB 13614 / HKI 0122)</name>
    <dbReference type="NCBI Taxonomy" id="471853"/>
    <lineage>
        <taxon>Bacteria</taxon>
        <taxon>Bacillati</taxon>
        <taxon>Actinomycetota</taxon>
        <taxon>Actinomycetes</taxon>
        <taxon>Micrococcales</taxon>
        <taxon>Beutenbergiaceae</taxon>
        <taxon>Beutenbergia</taxon>
    </lineage>
</organism>
<feature type="domain" description="NADP-dependent oxidoreductase" evidence="2">
    <location>
        <begin position="15"/>
        <end position="317"/>
    </location>
</feature>
<dbReference type="PANTHER" id="PTHR43364:SF4">
    <property type="entry name" value="NAD(P)-LINKED OXIDOREDUCTASE SUPERFAMILY PROTEIN"/>
    <property type="match status" value="1"/>
</dbReference>